<dbReference type="HAMAP" id="MF_01401">
    <property type="entry name" value="MsrA"/>
    <property type="match status" value="1"/>
</dbReference>
<comment type="catalytic activity">
    <reaction evidence="2 4">
        <text>L-methionyl-[protein] + [thioredoxin]-disulfide + H2O = L-methionyl-(S)-S-oxide-[protein] + [thioredoxin]-dithiol</text>
        <dbReference type="Rhea" id="RHEA:14217"/>
        <dbReference type="Rhea" id="RHEA-COMP:10698"/>
        <dbReference type="Rhea" id="RHEA-COMP:10700"/>
        <dbReference type="Rhea" id="RHEA-COMP:12313"/>
        <dbReference type="Rhea" id="RHEA-COMP:12315"/>
        <dbReference type="ChEBI" id="CHEBI:15377"/>
        <dbReference type="ChEBI" id="CHEBI:16044"/>
        <dbReference type="ChEBI" id="CHEBI:29950"/>
        <dbReference type="ChEBI" id="CHEBI:44120"/>
        <dbReference type="ChEBI" id="CHEBI:50058"/>
        <dbReference type="EC" id="1.8.4.11"/>
    </reaction>
</comment>
<sequence>MTKPRATQIRTILITGLLFSAAAALRLSPSQAEEAPHVVPAPQADETAQAGGPEVAVLAGGCFWGVQGVFQHVKGVTSAVSGYAGGDRQHAQYEIVSTGTTGHAESVRVTFDPRQVSYGKILQIYFSVAHDPTELNRQGPDSGTQYRSQIFTTTPEQARIAAAYVRQLDGAHAFAAPIVTRIGTLKGFYPAEAYHQDFLTLHPDYPYIAINDIPKVEALQSLFPALYRPDPVLVAAK</sequence>
<dbReference type="PANTHER" id="PTHR43774">
    <property type="entry name" value="PEPTIDE METHIONINE SULFOXIDE REDUCTASE"/>
    <property type="match status" value="1"/>
</dbReference>
<feature type="chain" id="PRO_5046156601" description="Peptide methionine sulfoxide reductase MsrA" evidence="5">
    <location>
        <begin position="33"/>
        <end position="237"/>
    </location>
</feature>
<evidence type="ECO:0000256" key="3">
    <source>
        <dbReference type="ARBA" id="ARBA00048782"/>
    </source>
</evidence>
<dbReference type="EC" id="1.8.4.11" evidence="4"/>
<evidence type="ECO:0000256" key="5">
    <source>
        <dbReference type="SAM" id="SignalP"/>
    </source>
</evidence>
<dbReference type="Proteomes" id="UP001237448">
    <property type="component" value="Unassembled WGS sequence"/>
</dbReference>
<evidence type="ECO:0000313" key="7">
    <source>
        <dbReference type="EMBL" id="MDQ0390774.1"/>
    </source>
</evidence>
<accession>A0ABU0F831</accession>
<evidence type="ECO:0000256" key="4">
    <source>
        <dbReference type="HAMAP-Rule" id="MF_01401"/>
    </source>
</evidence>
<dbReference type="SUPFAM" id="SSF55068">
    <property type="entry name" value="Peptide methionine sulfoxide reductase"/>
    <property type="match status" value="1"/>
</dbReference>
<keyword evidence="8" id="KW-1185">Reference proteome</keyword>
<proteinExistence type="inferred from homology"/>
<dbReference type="InterPro" id="IPR036509">
    <property type="entry name" value="Met_Sox_Rdtase_MsrA_sf"/>
</dbReference>
<feature type="domain" description="Peptide methionine sulphoxide reductase MsrA" evidence="6">
    <location>
        <begin position="56"/>
        <end position="205"/>
    </location>
</feature>
<organism evidence="7 8">
    <name type="scientific">Labrys monachus</name>
    <dbReference type="NCBI Taxonomy" id="217067"/>
    <lineage>
        <taxon>Bacteria</taxon>
        <taxon>Pseudomonadati</taxon>
        <taxon>Pseudomonadota</taxon>
        <taxon>Alphaproteobacteria</taxon>
        <taxon>Hyphomicrobiales</taxon>
        <taxon>Xanthobacteraceae</taxon>
        <taxon>Labrys</taxon>
    </lineage>
</organism>
<dbReference type="PANTHER" id="PTHR43774:SF1">
    <property type="entry name" value="PEPTIDE METHIONINE SULFOXIDE REDUCTASE MSRA 2"/>
    <property type="match status" value="1"/>
</dbReference>
<comment type="function">
    <text evidence="4">Has an important function as a repair enzyme for proteins that have been inactivated by oxidation. Catalyzes the reversible oxidation-reduction of methionine sulfoxide in proteins to methionine.</text>
</comment>
<comment type="similarity">
    <text evidence="4">Belongs to the MsrA Met sulfoxide reductase family.</text>
</comment>
<reference evidence="7 8" key="1">
    <citation type="submission" date="2023-07" db="EMBL/GenBank/DDBJ databases">
        <title>Genomic Encyclopedia of Type Strains, Phase IV (KMG-IV): sequencing the most valuable type-strain genomes for metagenomic binning, comparative biology and taxonomic classification.</title>
        <authorList>
            <person name="Goeker M."/>
        </authorList>
    </citation>
    <scope>NUCLEOTIDE SEQUENCE [LARGE SCALE GENOMIC DNA]</scope>
    <source>
        <strain evidence="7 8">DSM 5896</strain>
    </source>
</reference>
<evidence type="ECO:0000256" key="2">
    <source>
        <dbReference type="ARBA" id="ARBA00047806"/>
    </source>
</evidence>
<evidence type="ECO:0000313" key="8">
    <source>
        <dbReference type="Proteomes" id="UP001237448"/>
    </source>
</evidence>
<dbReference type="GO" id="GO:0008113">
    <property type="term" value="F:peptide-methionine (S)-S-oxide reductase activity"/>
    <property type="evidence" value="ECO:0007669"/>
    <property type="project" value="UniProtKB-EC"/>
</dbReference>
<evidence type="ECO:0000259" key="6">
    <source>
        <dbReference type="Pfam" id="PF01625"/>
    </source>
</evidence>
<feature type="active site" evidence="4">
    <location>
        <position position="62"/>
    </location>
</feature>
<dbReference type="InterPro" id="IPR002569">
    <property type="entry name" value="Met_Sox_Rdtase_MsrA_dom"/>
</dbReference>
<comment type="caution">
    <text evidence="7">The sequence shown here is derived from an EMBL/GenBank/DDBJ whole genome shotgun (WGS) entry which is preliminary data.</text>
</comment>
<comment type="catalytic activity">
    <reaction evidence="3 4">
        <text>[thioredoxin]-disulfide + L-methionine + H2O = L-methionine (S)-S-oxide + [thioredoxin]-dithiol</text>
        <dbReference type="Rhea" id="RHEA:19993"/>
        <dbReference type="Rhea" id="RHEA-COMP:10698"/>
        <dbReference type="Rhea" id="RHEA-COMP:10700"/>
        <dbReference type="ChEBI" id="CHEBI:15377"/>
        <dbReference type="ChEBI" id="CHEBI:29950"/>
        <dbReference type="ChEBI" id="CHEBI:50058"/>
        <dbReference type="ChEBI" id="CHEBI:57844"/>
        <dbReference type="ChEBI" id="CHEBI:58772"/>
        <dbReference type="EC" id="1.8.4.11"/>
    </reaction>
</comment>
<dbReference type="Gene3D" id="3.30.1060.10">
    <property type="entry name" value="Peptide methionine sulphoxide reductase MsrA"/>
    <property type="match status" value="1"/>
</dbReference>
<dbReference type="NCBIfam" id="TIGR00401">
    <property type="entry name" value="msrA"/>
    <property type="match status" value="1"/>
</dbReference>
<dbReference type="RefSeq" id="WP_307422175.1">
    <property type="nucleotide sequence ID" value="NZ_JAUSVK010000001.1"/>
</dbReference>
<protein>
    <recommendedName>
        <fullName evidence="4">Peptide methionine sulfoxide reductase MsrA</fullName>
        <shortName evidence="4">Protein-methionine-S-oxide reductase</shortName>
        <ecNumber evidence="4">1.8.4.11</ecNumber>
    </recommendedName>
    <alternativeName>
        <fullName evidence="4">Peptide-methionine (S)-S-oxide reductase</fullName>
        <shortName evidence="4">Peptide Met(O) reductase</shortName>
    </alternativeName>
</protein>
<dbReference type="Pfam" id="PF01625">
    <property type="entry name" value="PMSR"/>
    <property type="match status" value="1"/>
</dbReference>
<evidence type="ECO:0000256" key="1">
    <source>
        <dbReference type="ARBA" id="ARBA00023002"/>
    </source>
</evidence>
<keyword evidence="5" id="KW-0732">Signal</keyword>
<keyword evidence="1 4" id="KW-0560">Oxidoreductase</keyword>
<dbReference type="EMBL" id="JAUSVK010000001">
    <property type="protein sequence ID" value="MDQ0390774.1"/>
    <property type="molecule type" value="Genomic_DNA"/>
</dbReference>
<name>A0ABU0F831_9HYPH</name>
<gene>
    <name evidence="4" type="primary">msrA</name>
    <name evidence="7" type="ORF">J3R73_000566</name>
</gene>
<feature type="signal peptide" evidence="5">
    <location>
        <begin position="1"/>
        <end position="32"/>
    </location>
</feature>